<evidence type="ECO:0000256" key="2">
    <source>
        <dbReference type="SAM" id="Coils"/>
    </source>
</evidence>
<dbReference type="PANTHER" id="PTHR30204:SF58">
    <property type="entry name" value="HTH-TYPE TRANSCRIPTIONAL REGULATOR YFMP"/>
    <property type="match status" value="1"/>
</dbReference>
<dbReference type="RefSeq" id="WP_075622259.1">
    <property type="nucleotide sequence ID" value="NZ_CP015607.1"/>
</dbReference>
<dbReference type="Gene3D" id="1.10.1660.10">
    <property type="match status" value="1"/>
</dbReference>
<dbReference type="PRINTS" id="PR00040">
    <property type="entry name" value="HTHMERR"/>
</dbReference>
<dbReference type="PANTHER" id="PTHR30204">
    <property type="entry name" value="REDOX-CYCLING DRUG-SENSING TRANSCRIPTIONAL ACTIVATOR SOXR"/>
    <property type="match status" value="1"/>
</dbReference>
<dbReference type="SUPFAM" id="SSF46955">
    <property type="entry name" value="Putative DNA-binding domain"/>
    <property type="match status" value="1"/>
</dbReference>
<feature type="domain" description="HTH merR-type" evidence="3">
    <location>
        <begin position="1"/>
        <end position="73"/>
    </location>
</feature>
<dbReference type="PROSITE" id="PS50937">
    <property type="entry name" value="HTH_MERR_2"/>
    <property type="match status" value="1"/>
</dbReference>
<evidence type="ECO:0000256" key="1">
    <source>
        <dbReference type="ARBA" id="ARBA00023125"/>
    </source>
</evidence>
<dbReference type="InterPro" id="IPR000551">
    <property type="entry name" value="MerR-type_HTH_dom"/>
</dbReference>
<feature type="coiled-coil region" evidence="2">
    <location>
        <begin position="94"/>
        <end position="138"/>
    </location>
</feature>
<dbReference type="InterPro" id="IPR047057">
    <property type="entry name" value="MerR_fam"/>
</dbReference>
<accession>A0A1L6ZHR9</accession>
<reference evidence="4 5" key="1">
    <citation type="submission" date="2016-05" db="EMBL/GenBank/DDBJ databases">
        <title>Complete Genome and Methylome Analysis of Psychrotrophic Bacterial Isolates from Antarctic Lake Untersee.</title>
        <authorList>
            <person name="Fomenkov A."/>
            <person name="Akimov V.N."/>
            <person name="Vasilyeva L.V."/>
            <person name="Andersen D."/>
            <person name="Vincze T."/>
            <person name="Roberts R.J."/>
        </authorList>
    </citation>
    <scope>NUCLEOTIDE SEQUENCE [LARGE SCALE GENOMIC DNA]</scope>
    <source>
        <strain evidence="4 5">U14-5</strain>
    </source>
</reference>
<dbReference type="GO" id="GO:0003677">
    <property type="term" value="F:DNA binding"/>
    <property type="evidence" value="ECO:0007669"/>
    <property type="project" value="UniProtKB-KW"/>
</dbReference>
<protein>
    <submittedName>
        <fullName evidence="4">MerR family transcriptional regulator</fullName>
    </submittedName>
</protein>
<evidence type="ECO:0000313" key="4">
    <source>
        <dbReference type="EMBL" id="APT46044.1"/>
    </source>
</evidence>
<evidence type="ECO:0000259" key="3">
    <source>
        <dbReference type="PROSITE" id="PS50937"/>
    </source>
</evidence>
<dbReference type="GO" id="GO:0003700">
    <property type="term" value="F:DNA-binding transcription factor activity"/>
    <property type="evidence" value="ECO:0007669"/>
    <property type="project" value="InterPro"/>
</dbReference>
<name>A0A1L6ZHR9_BACIA</name>
<proteinExistence type="predicted"/>
<sequence>MEWMKIDQMAKRSGLTKRTIRFYEEIGLLSSPKRTEGGVRLYSEDDLEELERVISAKEVLGFSLQELQQFMETGKHLEMNKEGYLLSLDKRERLEKLEDIQRMLNEQMRMIDEKIEKFQSFKKRLEGMQEKAENALQSID</sequence>
<gene>
    <name evidence="4" type="ORF">BSA145_09130</name>
</gene>
<dbReference type="EMBL" id="CP015607">
    <property type="protein sequence ID" value="APT46044.1"/>
    <property type="molecule type" value="Genomic_DNA"/>
</dbReference>
<dbReference type="InterPro" id="IPR009061">
    <property type="entry name" value="DNA-bd_dom_put_sf"/>
</dbReference>
<dbReference type="AlphaFoldDB" id="A0A1L6ZHR9"/>
<organism evidence="4 5">
    <name type="scientific">Bacillus safensis</name>
    <dbReference type="NCBI Taxonomy" id="561879"/>
    <lineage>
        <taxon>Bacteria</taxon>
        <taxon>Bacillati</taxon>
        <taxon>Bacillota</taxon>
        <taxon>Bacilli</taxon>
        <taxon>Bacillales</taxon>
        <taxon>Bacillaceae</taxon>
        <taxon>Bacillus</taxon>
    </lineage>
</organism>
<keyword evidence="2" id="KW-0175">Coiled coil</keyword>
<dbReference type="SMART" id="SM00422">
    <property type="entry name" value="HTH_MERR"/>
    <property type="match status" value="1"/>
</dbReference>
<dbReference type="Pfam" id="PF13411">
    <property type="entry name" value="MerR_1"/>
    <property type="match status" value="1"/>
</dbReference>
<keyword evidence="1" id="KW-0238">DNA-binding</keyword>
<dbReference type="Proteomes" id="UP000185426">
    <property type="component" value="Chromosome"/>
</dbReference>
<evidence type="ECO:0000313" key="5">
    <source>
        <dbReference type="Proteomes" id="UP000185426"/>
    </source>
</evidence>